<reference evidence="1 2" key="1">
    <citation type="submission" date="2019-10" db="EMBL/GenBank/DDBJ databases">
        <title>Draft Genome Assembly of Rhodococcus zopfii DSM44189.</title>
        <authorList>
            <person name="Sutton J.M."/>
            <person name="Akob D.M."/>
            <person name="Bushman T.J."/>
        </authorList>
    </citation>
    <scope>NUCLEOTIDE SEQUENCE [LARGE SCALE GENOMIC DNA]</scope>
    <source>
        <strain evidence="1 2">DSM 44189</strain>
    </source>
</reference>
<proteinExistence type="predicted"/>
<keyword evidence="2" id="KW-1185">Reference proteome</keyword>
<evidence type="ECO:0000313" key="1">
    <source>
        <dbReference type="EMBL" id="MDV2477290.1"/>
    </source>
</evidence>
<accession>A0ABU3WTH0</accession>
<dbReference type="Proteomes" id="UP001275440">
    <property type="component" value="Unassembled WGS sequence"/>
</dbReference>
<name>A0ABU3WTH0_9NOCA</name>
<protein>
    <submittedName>
        <fullName evidence="1">Uncharacterized protein</fullName>
    </submittedName>
</protein>
<sequence length="119" mass="12630">MSDNTTEAGDPIATAPAIEAKILEQIVCTRSLDSDVLAKVRGHAADPASWELTDDGVLTYRRGSVVVQVAAVDRWDGDFLRYSRITDTGPAVVLDQPADFDDGDTIAADVLDGLALLDA</sequence>
<dbReference type="EMBL" id="WBMO01000003">
    <property type="protein sequence ID" value="MDV2477290.1"/>
    <property type="molecule type" value="Genomic_DNA"/>
</dbReference>
<evidence type="ECO:0000313" key="2">
    <source>
        <dbReference type="Proteomes" id="UP001275440"/>
    </source>
</evidence>
<gene>
    <name evidence="1" type="ORF">F8M49_21510</name>
</gene>
<organism evidence="1 2">
    <name type="scientific">Rhodococcus zopfii</name>
    <dbReference type="NCBI Taxonomy" id="43772"/>
    <lineage>
        <taxon>Bacteria</taxon>
        <taxon>Bacillati</taxon>
        <taxon>Actinomycetota</taxon>
        <taxon>Actinomycetes</taxon>
        <taxon>Mycobacteriales</taxon>
        <taxon>Nocardiaceae</taxon>
        <taxon>Rhodococcus</taxon>
    </lineage>
</organism>
<comment type="caution">
    <text evidence="1">The sequence shown here is derived from an EMBL/GenBank/DDBJ whole genome shotgun (WGS) entry which is preliminary data.</text>
</comment>